<protein>
    <recommendedName>
        <fullName evidence="2">SRCR domain-containing protein</fullName>
    </recommendedName>
</protein>
<evidence type="ECO:0000259" key="2">
    <source>
        <dbReference type="PROSITE" id="PS50287"/>
    </source>
</evidence>
<dbReference type="OrthoDB" id="547695at2759"/>
<keyword evidence="1" id="KW-1015">Disulfide bond</keyword>
<dbReference type="PROSITE" id="PS50287">
    <property type="entry name" value="SRCR_2"/>
    <property type="match status" value="1"/>
</dbReference>
<dbReference type="GeneID" id="66052398"/>
<reference evidence="3 4" key="1">
    <citation type="journal article" date="2007" name="Science">
        <title>The Chlamydomonas genome reveals the evolution of key animal and plant functions.</title>
        <authorList>
            <person name="Merchant S.S."/>
            <person name="Prochnik S.E."/>
            <person name="Vallon O."/>
            <person name="Harris E.H."/>
            <person name="Karpowicz S.J."/>
            <person name="Witman G.B."/>
            <person name="Terry A."/>
            <person name="Salamov A."/>
            <person name="Fritz-Laylin L.K."/>
            <person name="Marechal-Drouard L."/>
            <person name="Marshall W.F."/>
            <person name="Qu L.H."/>
            <person name="Nelson D.R."/>
            <person name="Sanderfoot A.A."/>
            <person name="Spalding M.H."/>
            <person name="Kapitonov V.V."/>
            <person name="Ren Q."/>
            <person name="Ferris P."/>
            <person name="Lindquist E."/>
            <person name="Shapiro H."/>
            <person name="Lucas S.M."/>
            <person name="Grimwood J."/>
            <person name="Schmutz J."/>
            <person name="Cardol P."/>
            <person name="Cerutti H."/>
            <person name="Chanfreau G."/>
            <person name="Chen C.L."/>
            <person name="Cognat V."/>
            <person name="Croft M.T."/>
            <person name="Dent R."/>
            <person name="Dutcher S."/>
            <person name="Fernandez E."/>
            <person name="Fukuzawa H."/>
            <person name="Gonzalez-Ballester D."/>
            <person name="Gonzalez-Halphen D."/>
            <person name="Hallmann A."/>
            <person name="Hanikenne M."/>
            <person name="Hippler M."/>
            <person name="Inwood W."/>
            <person name="Jabbari K."/>
            <person name="Kalanon M."/>
            <person name="Kuras R."/>
            <person name="Lefebvre P.A."/>
            <person name="Lemaire S.D."/>
            <person name="Lobanov A.V."/>
            <person name="Lohr M."/>
            <person name="Manuell A."/>
            <person name="Meier I."/>
            <person name="Mets L."/>
            <person name="Mittag M."/>
            <person name="Mittelmeier T."/>
            <person name="Moroney J.V."/>
            <person name="Moseley J."/>
            <person name="Napoli C."/>
            <person name="Nedelcu A.M."/>
            <person name="Niyogi K."/>
            <person name="Novoselov S.V."/>
            <person name="Paulsen I.T."/>
            <person name="Pazour G."/>
            <person name="Purton S."/>
            <person name="Ral J.P."/>
            <person name="Riano-Pachon D.M."/>
            <person name="Riekhof W."/>
            <person name="Rymarquis L."/>
            <person name="Schroda M."/>
            <person name="Stern D."/>
            <person name="Umen J."/>
            <person name="Willows R."/>
            <person name="Wilson N."/>
            <person name="Zimmer S.L."/>
            <person name="Allmer J."/>
            <person name="Balk J."/>
            <person name="Bisova K."/>
            <person name="Chen C.J."/>
            <person name="Elias M."/>
            <person name="Gendler K."/>
            <person name="Hauser C."/>
            <person name="Lamb M.R."/>
            <person name="Ledford H."/>
            <person name="Long J.C."/>
            <person name="Minagawa J."/>
            <person name="Page M.D."/>
            <person name="Pan J."/>
            <person name="Pootakham W."/>
            <person name="Roje S."/>
            <person name="Rose A."/>
            <person name="Stahlberg E."/>
            <person name="Terauchi A.M."/>
            <person name="Yang P."/>
            <person name="Ball S."/>
            <person name="Bowler C."/>
            <person name="Dieckmann C.L."/>
            <person name="Gladyshev V.N."/>
            <person name="Green P."/>
            <person name="Jorgensen R."/>
            <person name="Mayfield S."/>
            <person name="Mueller-Roeber B."/>
            <person name="Rajamani S."/>
            <person name="Sayre R.T."/>
            <person name="Brokstein P."/>
            <person name="Dubchak I."/>
            <person name="Goodstein D."/>
            <person name="Hornick L."/>
            <person name="Huang Y.W."/>
            <person name="Jhaveri J."/>
            <person name="Luo Y."/>
            <person name="Martinez D."/>
            <person name="Ngau W.C."/>
            <person name="Otillar B."/>
            <person name="Poliakov A."/>
            <person name="Porter A."/>
            <person name="Szajkowski L."/>
            <person name="Werner G."/>
            <person name="Zhou K."/>
            <person name="Grigoriev I.V."/>
            <person name="Rokhsar D.S."/>
            <person name="Grossman A.R."/>
        </authorList>
    </citation>
    <scope>NUCLEOTIDE SEQUENCE [LARGE SCALE GENOMIC DNA]</scope>
    <source>
        <strain evidence="4">CC-503</strain>
    </source>
</reference>
<dbReference type="GO" id="GO:0016020">
    <property type="term" value="C:membrane"/>
    <property type="evidence" value="ECO:0007669"/>
    <property type="project" value="InterPro"/>
</dbReference>
<proteinExistence type="predicted"/>
<feature type="domain" description="SRCR" evidence="2">
    <location>
        <begin position="275"/>
        <end position="370"/>
    </location>
</feature>
<sequence>MKTARKLAVSLPRARWLLLVWVLIFVTTMKAVNSSTFLQLQQQQRRQLHQQQQQQQGSDAATSVVSLSDYLPFGIVRVTLGKAAAGNRRQVSVLVACASGDPRPPAGTKALKRCTPVCADGFATGSSSTSSSSSSSSSQAAAAAAAAAGLVCASLNPNKTPAEGHAAAVTPLRLAGAGRALKWAARRPSLSSLTCPDGAASAADCIALLTPTGCTALAAVNCSATAPPPPPPPPPPAPLPAECGPLMPLLQTLAFSPIPAVRRLVVPSIAPHGTVRLVNGPVPGQTGVVQISYCGYWGTVSTDSGTTVLSSQPSELEGGGTDVNSTKVANALRAAAICTQLGFSNSRHKRGSAQYAGGEGFVWGVAPVCRPGVAAPLAAGLARSFLRSGGQRYNASALQVCVCGGGGGDWVVGSGW</sequence>
<name>A0A2K3E233_CHLRE</name>
<evidence type="ECO:0000256" key="1">
    <source>
        <dbReference type="ARBA" id="ARBA00023157"/>
    </source>
</evidence>
<dbReference type="Gene3D" id="3.10.250.10">
    <property type="entry name" value="SRCR-like domain"/>
    <property type="match status" value="1"/>
</dbReference>
<keyword evidence="4" id="KW-1185">Reference proteome</keyword>
<dbReference type="EMBL" id="CM008963">
    <property type="protein sequence ID" value="PNW86826.1"/>
    <property type="molecule type" value="Genomic_DNA"/>
</dbReference>
<organism evidence="3 4">
    <name type="scientific">Chlamydomonas reinhardtii</name>
    <name type="common">Chlamydomonas smithii</name>
    <dbReference type="NCBI Taxonomy" id="3055"/>
    <lineage>
        <taxon>Eukaryota</taxon>
        <taxon>Viridiplantae</taxon>
        <taxon>Chlorophyta</taxon>
        <taxon>core chlorophytes</taxon>
        <taxon>Chlorophyceae</taxon>
        <taxon>CS clade</taxon>
        <taxon>Chlamydomonadales</taxon>
        <taxon>Chlamydomonadaceae</taxon>
        <taxon>Chlamydomonas</taxon>
    </lineage>
</organism>
<dbReference type="RefSeq" id="XP_042927291.1">
    <property type="nucleotide sequence ID" value="XM_043059657.1"/>
</dbReference>
<dbReference type="PaxDb" id="3055-EDP07538"/>
<dbReference type="Gramene" id="PNW86826">
    <property type="protein sequence ID" value="PNW86826"/>
    <property type="gene ID" value="CHLRE_02g097221v5"/>
</dbReference>
<evidence type="ECO:0000313" key="3">
    <source>
        <dbReference type="EMBL" id="PNW86826.1"/>
    </source>
</evidence>
<gene>
    <name evidence="3" type="ORF">CHLRE_02g097221v5</name>
</gene>
<dbReference type="AlphaFoldDB" id="A0A2K3E233"/>
<dbReference type="InterPro" id="IPR036772">
    <property type="entry name" value="SRCR-like_dom_sf"/>
</dbReference>
<dbReference type="InterPro" id="IPR001190">
    <property type="entry name" value="SRCR"/>
</dbReference>
<dbReference type="KEGG" id="cre:CHLRE_02g097221v5"/>
<dbReference type="InParanoid" id="A0A2K3E233"/>
<evidence type="ECO:0000313" key="4">
    <source>
        <dbReference type="Proteomes" id="UP000006906"/>
    </source>
</evidence>
<dbReference type="Proteomes" id="UP000006906">
    <property type="component" value="Chromosome 2"/>
</dbReference>
<dbReference type="SUPFAM" id="SSF56487">
    <property type="entry name" value="SRCR-like"/>
    <property type="match status" value="1"/>
</dbReference>
<accession>A0A2K3E233</accession>